<dbReference type="AlphaFoldDB" id="A0AAD5FZM7"/>
<feature type="compositionally biased region" description="Basic and acidic residues" evidence="1">
    <location>
        <begin position="234"/>
        <end position="251"/>
    </location>
</feature>
<keyword evidence="2" id="KW-0812">Transmembrane</keyword>
<keyword evidence="4" id="KW-1185">Reference proteome</keyword>
<protein>
    <submittedName>
        <fullName evidence="3">Uncharacterized protein</fullName>
    </submittedName>
</protein>
<reference evidence="3 4" key="1">
    <citation type="journal article" date="2022" name="DNA Res.">
        <title>Genome analysis of five recently described species of the CUG-Ser clade uncovers Candida theae as a new hybrid lineage with pathogenic potential in the Candida parapsilosis species complex.</title>
        <authorList>
            <person name="Mixao V."/>
            <person name="Del Olmo V."/>
            <person name="Hegedusova E."/>
            <person name="Saus E."/>
            <person name="Pryszcz L."/>
            <person name="Cillingova A."/>
            <person name="Nosek J."/>
            <person name="Gabaldon T."/>
        </authorList>
    </citation>
    <scope>NUCLEOTIDE SEQUENCE [LARGE SCALE GENOMIC DNA]</scope>
    <source>
        <strain evidence="3 4">CBS 12239</strain>
    </source>
</reference>
<keyword evidence="2" id="KW-0472">Membrane</keyword>
<feature type="transmembrane region" description="Helical" evidence="2">
    <location>
        <begin position="107"/>
        <end position="128"/>
    </location>
</feature>
<proteinExistence type="predicted"/>
<feature type="region of interest" description="Disordered" evidence="1">
    <location>
        <begin position="522"/>
        <end position="560"/>
    </location>
</feature>
<evidence type="ECO:0000313" key="4">
    <source>
        <dbReference type="Proteomes" id="UP001204833"/>
    </source>
</evidence>
<feature type="compositionally biased region" description="Polar residues" evidence="1">
    <location>
        <begin position="525"/>
        <end position="539"/>
    </location>
</feature>
<gene>
    <name evidence="3" type="ORF">KGF57_001779</name>
</gene>
<feature type="region of interest" description="Disordered" evidence="1">
    <location>
        <begin position="344"/>
        <end position="365"/>
    </location>
</feature>
<evidence type="ECO:0000313" key="3">
    <source>
        <dbReference type="EMBL" id="KAI5961356.1"/>
    </source>
</evidence>
<comment type="caution">
    <text evidence="3">The sequence shown here is derived from an EMBL/GenBank/DDBJ whole genome shotgun (WGS) entry which is preliminary data.</text>
</comment>
<dbReference type="RefSeq" id="XP_051609753.1">
    <property type="nucleotide sequence ID" value="XM_051751020.1"/>
</dbReference>
<name>A0AAD5FZM7_9ASCO</name>
<dbReference type="Proteomes" id="UP001204833">
    <property type="component" value="Unassembled WGS sequence"/>
</dbReference>
<dbReference type="GeneID" id="76149838"/>
<keyword evidence="2" id="KW-1133">Transmembrane helix</keyword>
<feature type="region of interest" description="Disordered" evidence="1">
    <location>
        <begin position="227"/>
        <end position="251"/>
    </location>
</feature>
<sequence>MTSVTAYIQASIILVLQHLQRYVFHPSRLITKSTPQIGYNFGGHTALIESSTRHTTPIKIADGDHGIVKFSELANVSVPKYATWSGRGRGRGCSTIMPLATDEVESLSYGFATIFMASLILFVVRLIVSKWRQVLGTELVEVDLMSKSVVDDIDDDVGGGGFDLIQSSTFSEIVEWSIGVDGIRSPRLTTIMGTDGAECSDEEEEGVVEVDSFQAASIRNFKKSQDIQSITRSEGGRHDSRGYCERKSTEVSGRDSMRSLPVFNESITTIAEVTPQPSLEGIKPSLTITFNDAESHLDSTEIGLTQDLPSSLPPEKLITSEIFAVHEAGCSSADLVPISPFTNNSFSPREDSQQEPATPELINLGPPSTRIKYANGVGEEFGVVARGSDSGLNIFSNHNGADFVTYHPLMELHSQLWDRQPLLVNSTSLSRSSSFISQPGSYSRGSVCLLSRCGSVSGSICGGGGGVRSFNFEFDIDGRTPSARLVSLSPYVLREDAVVGVEEVDDEEELEGAVEVEEEVEKFATDQQDISQSTMSEGSALNDYDGSGSGSVHPMHHNGNLYTFEPPIYAEY</sequence>
<evidence type="ECO:0000256" key="1">
    <source>
        <dbReference type="SAM" id="MobiDB-lite"/>
    </source>
</evidence>
<accession>A0AAD5FZM7</accession>
<dbReference type="EMBL" id="JAIHNG010000077">
    <property type="protein sequence ID" value="KAI5961356.1"/>
    <property type="molecule type" value="Genomic_DNA"/>
</dbReference>
<evidence type="ECO:0000256" key="2">
    <source>
        <dbReference type="SAM" id="Phobius"/>
    </source>
</evidence>
<organism evidence="3 4">
    <name type="scientific">Candida theae</name>
    <dbReference type="NCBI Taxonomy" id="1198502"/>
    <lineage>
        <taxon>Eukaryota</taxon>
        <taxon>Fungi</taxon>
        <taxon>Dikarya</taxon>
        <taxon>Ascomycota</taxon>
        <taxon>Saccharomycotina</taxon>
        <taxon>Pichiomycetes</taxon>
        <taxon>Debaryomycetaceae</taxon>
        <taxon>Candida/Lodderomyces clade</taxon>
        <taxon>Candida</taxon>
    </lineage>
</organism>